<evidence type="ECO:0000259" key="2">
    <source>
        <dbReference type="PROSITE" id="PS51208"/>
    </source>
</evidence>
<dbReference type="RefSeq" id="WP_097050528.1">
    <property type="nucleotide sequence ID" value="NZ_OBMM01000001.1"/>
</dbReference>
<dbReference type="Proteomes" id="UP000219068">
    <property type="component" value="Unassembled WGS sequence"/>
</dbReference>
<dbReference type="InterPro" id="IPR005546">
    <property type="entry name" value="Autotransporte_beta"/>
</dbReference>
<dbReference type="NCBIfam" id="TIGR01414">
    <property type="entry name" value="autotrans_barl"/>
    <property type="match status" value="1"/>
</dbReference>
<accession>A0A285RIE9</accession>
<dbReference type="PROSITE" id="PS51208">
    <property type="entry name" value="AUTOTRANSPORTER"/>
    <property type="match status" value="1"/>
</dbReference>
<dbReference type="AlphaFoldDB" id="A0A285RIE9"/>
<protein>
    <submittedName>
        <fullName evidence="3">Outer membrane autotransporter barrel domain-containing protein</fullName>
    </submittedName>
</protein>
<dbReference type="SMART" id="SM00869">
    <property type="entry name" value="Autotransporter"/>
    <property type="match status" value="1"/>
</dbReference>
<dbReference type="GO" id="GO:0019867">
    <property type="term" value="C:outer membrane"/>
    <property type="evidence" value="ECO:0007669"/>
    <property type="project" value="InterPro"/>
</dbReference>
<dbReference type="InterPro" id="IPR036709">
    <property type="entry name" value="Autotransporte_beta_dom_sf"/>
</dbReference>
<evidence type="ECO:0000256" key="1">
    <source>
        <dbReference type="SAM" id="MobiDB-lite"/>
    </source>
</evidence>
<evidence type="ECO:0000313" key="3">
    <source>
        <dbReference type="EMBL" id="SOB93459.1"/>
    </source>
</evidence>
<dbReference type="InterPro" id="IPR006315">
    <property type="entry name" value="OM_autotransptr_brl_dom"/>
</dbReference>
<dbReference type="EMBL" id="OBMM01000001">
    <property type="protein sequence ID" value="SOB93459.1"/>
    <property type="molecule type" value="Genomic_DNA"/>
</dbReference>
<feature type="domain" description="Autotransporter" evidence="2">
    <location>
        <begin position="284"/>
        <end position="542"/>
    </location>
</feature>
<feature type="region of interest" description="Disordered" evidence="1">
    <location>
        <begin position="208"/>
        <end position="234"/>
    </location>
</feature>
<dbReference type="Gene3D" id="2.40.128.130">
    <property type="entry name" value="Autotransporter beta-domain"/>
    <property type="match status" value="1"/>
</dbReference>
<sequence>MNKIRSTFKQERSDRSHLAGCKSVVKKGLCALALTGLSLPFANGALAISLGCSDWNLTSTNDGIAGTGSYNAWEVAKVTFTHQSGNSPNNYTFTYTDNNNAANSRAATPGSTIIGDTVTLTLQIPADTTDGQLFIKALGATYNITATCVAGSAPVAASTSSASTSSAVVNAVSRSQTTVIHQNINARISSVISTANNTNTDNVPAQTASIVETGPHRTSPTDTTPHDDRNTNSITDRDDALRRMAMLGGFDSSTGQGMNLLGLGPTDQGDTGGASGIDGRAAFATTSPFTVWGHGSFTSVDNDHVSGTTDSRYDGDVWGYNVGLDYRFADALIAGLSLGYNDTDLTTSFNNGSYQETGWVASPYVIYRPIENLTIAGEAGYGMGNLDVTRDNDAVSGNTDSDMWYAAVTTSYLVRPVETLPVSLTPSLAFIAARKTVDAYTESDGTANATTRSNTRQVRPAIEAAYDFTPTQSLIISPFIETGLVHDFTDEINNDKTAFEIGGGVRLSDSATGLSAALEGSYLAGRSDYNEYTIGGTLVYGFELVGDDGRAIGIVKPFFASNLNEYGNQRIRTGLGFDTGPLTSELALSHMLSVANDDEDDDTDTSAIEIRMSMPF</sequence>
<dbReference type="Pfam" id="PF03797">
    <property type="entry name" value="Autotransporter"/>
    <property type="match status" value="1"/>
</dbReference>
<gene>
    <name evidence="3" type="ORF">SAMN05428964_101771</name>
</gene>
<feature type="compositionally biased region" description="Polar residues" evidence="1">
    <location>
        <begin position="208"/>
        <end position="223"/>
    </location>
</feature>
<organism evidence="3 4">
    <name type="scientific">Thalassospira xiamenensis</name>
    <dbReference type="NCBI Taxonomy" id="220697"/>
    <lineage>
        <taxon>Bacteria</taxon>
        <taxon>Pseudomonadati</taxon>
        <taxon>Pseudomonadota</taxon>
        <taxon>Alphaproteobacteria</taxon>
        <taxon>Rhodospirillales</taxon>
        <taxon>Thalassospiraceae</taxon>
        <taxon>Thalassospira</taxon>
    </lineage>
</organism>
<dbReference type="SUPFAM" id="SSF103515">
    <property type="entry name" value="Autotransporter"/>
    <property type="match status" value="1"/>
</dbReference>
<proteinExistence type="predicted"/>
<evidence type="ECO:0000313" key="4">
    <source>
        <dbReference type="Proteomes" id="UP000219068"/>
    </source>
</evidence>
<feature type="compositionally biased region" description="Basic and acidic residues" evidence="1">
    <location>
        <begin position="224"/>
        <end position="234"/>
    </location>
</feature>
<reference evidence="3 4" key="1">
    <citation type="submission" date="2017-08" db="EMBL/GenBank/DDBJ databases">
        <authorList>
            <person name="de Groot N.N."/>
        </authorList>
    </citation>
    <scope>NUCLEOTIDE SEQUENCE [LARGE SCALE GENOMIC DNA]</scope>
    <source>
        <strain evidence="3 4">USBA 78</strain>
    </source>
</reference>
<name>A0A285RIE9_9PROT</name>